<evidence type="ECO:0000313" key="5">
    <source>
        <dbReference type="EMBL" id="SEM82663.1"/>
    </source>
</evidence>
<dbReference type="GO" id="GO:0008745">
    <property type="term" value="F:N-acetylmuramoyl-L-alanine amidase activity"/>
    <property type="evidence" value="ECO:0007669"/>
    <property type="project" value="UniProtKB-EC"/>
</dbReference>
<comment type="catalytic activity">
    <reaction evidence="1">
        <text>Hydrolyzes the link between N-acetylmuramoyl residues and L-amino acid residues in certain cell-wall glycopeptides.</text>
        <dbReference type="EC" id="3.5.1.28"/>
    </reaction>
</comment>
<dbReference type="STRING" id="933059.SAMN04488103_102187"/>
<protein>
    <recommendedName>
        <fullName evidence="2">N-acetylmuramoyl-L-alanine amidase</fullName>
        <ecNumber evidence="2">3.5.1.28</ecNumber>
    </recommendedName>
</protein>
<proteinExistence type="predicted"/>
<dbReference type="Gene3D" id="2.60.40.3500">
    <property type="match status" value="1"/>
</dbReference>
<dbReference type="Pfam" id="PF01520">
    <property type="entry name" value="Amidase_3"/>
    <property type="match status" value="1"/>
</dbReference>
<dbReference type="Gene3D" id="3.40.630.40">
    <property type="entry name" value="Zn-dependent exopeptidases"/>
    <property type="match status" value="1"/>
</dbReference>
<evidence type="ECO:0000313" key="6">
    <source>
        <dbReference type="Proteomes" id="UP000198761"/>
    </source>
</evidence>
<evidence type="ECO:0000256" key="2">
    <source>
        <dbReference type="ARBA" id="ARBA00011901"/>
    </source>
</evidence>
<dbReference type="Proteomes" id="UP000198761">
    <property type="component" value="Unassembled WGS sequence"/>
</dbReference>
<keyword evidence="3" id="KW-0378">Hydrolase</keyword>
<dbReference type="GO" id="GO:0009253">
    <property type="term" value="P:peptidoglycan catabolic process"/>
    <property type="evidence" value="ECO:0007669"/>
    <property type="project" value="InterPro"/>
</dbReference>
<dbReference type="CDD" id="cd02696">
    <property type="entry name" value="MurNAc-LAA"/>
    <property type="match status" value="1"/>
</dbReference>
<dbReference type="PANTHER" id="PTHR30404:SF0">
    <property type="entry name" value="N-ACETYLMURAMOYL-L-ALANINE AMIDASE AMIC"/>
    <property type="match status" value="1"/>
</dbReference>
<dbReference type="EMBL" id="FOCE01000002">
    <property type="protein sequence ID" value="SEM82663.1"/>
    <property type="molecule type" value="Genomic_DNA"/>
</dbReference>
<dbReference type="SMART" id="SM00646">
    <property type="entry name" value="Ami_3"/>
    <property type="match status" value="1"/>
</dbReference>
<evidence type="ECO:0000259" key="4">
    <source>
        <dbReference type="SMART" id="SM00646"/>
    </source>
</evidence>
<sequence length="401" mass="42510">MGGVMRVVGLALVMIWAAFGAVAQELSALARLQPEVSRIAVEDGGLSLRLGLTQPVPWRVRLLDQPPRLVMDFREVDWAGLDAVPRQGNVELRAGVFRPGWSRLVAVLPGPMVVARAGMVTEGAAAVEVTLRPATAAEFAEKAAAPEPAGWALPAAADVPKPVKQGEGPLVVVLDPGHGGIDPGAEREGGNEADLVLGFARELKEELLRDGGFVVVLTREEDVFVPLETRISIARAAGAQVFLSLHADALAEGEAVGATLYTLSDAASDVAAETLAERHDRADLLAGVDLTEQDDTVAKVLMDMARTETAPRVARLATALEAAIKAAKLKMHRHPHQEAGFSVLKSPDIPSVLIELGFMSSERDLARLRDPEWRAKMAGAIRDGIKVWAAEDAAVQGAAHN</sequence>
<dbReference type="SUPFAM" id="SSF53187">
    <property type="entry name" value="Zn-dependent exopeptidases"/>
    <property type="match status" value="1"/>
</dbReference>
<gene>
    <name evidence="5" type="ORF">SAMN04488103_102187</name>
</gene>
<accession>A0A1H8BIP9</accession>
<dbReference type="InterPro" id="IPR002508">
    <property type="entry name" value="MurNAc-LAA_cat"/>
</dbReference>
<organism evidence="5 6">
    <name type="scientific">Gemmobacter aquatilis</name>
    <dbReference type="NCBI Taxonomy" id="933059"/>
    <lineage>
        <taxon>Bacteria</taxon>
        <taxon>Pseudomonadati</taxon>
        <taxon>Pseudomonadota</taxon>
        <taxon>Alphaproteobacteria</taxon>
        <taxon>Rhodobacterales</taxon>
        <taxon>Paracoccaceae</taxon>
        <taxon>Gemmobacter</taxon>
    </lineage>
</organism>
<evidence type="ECO:0000256" key="1">
    <source>
        <dbReference type="ARBA" id="ARBA00001561"/>
    </source>
</evidence>
<dbReference type="InterPro" id="IPR050695">
    <property type="entry name" value="N-acetylmuramoyl_amidase_3"/>
</dbReference>
<dbReference type="EC" id="3.5.1.28" evidence="2"/>
<keyword evidence="6" id="KW-1185">Reference proteome</keyword>
<dbReference type="PANTHER" id="PTHR30404">
    <property type="entry name" value="N-ACETYLMURAMOYL-L-ALANINE AMIDASE"/>
    <property type="match status" value="1"/>
</dbReference>
<dbReference type="GO" id="GO:0030288">
    <property type="term" value="C:outer membrane-bounded periplasmic space"/>
    <property type="evidence" value="ECO:0007669"/>
    <property type="project" value="TreeGrafter"/>
</dbReference>
<feature type="domain" description="MurNAc-LAA" evidence="4">
    <location>
        <begin position="231"/>
        <end position="386"/>
    </location>
</feature>
<evidence type="ECO:0000256" key="3">
    <source>
        <dbReference type="ARBA" id="ARBA00022801"/>
    </source>
</evidence>
<name>A0A1H8BIP9_9RHOB</name>
<reference evidence="5 6" key="1">
    <citation type="submission" date="2016-10" db="EMBL/GenBank/DDBJ databases">
        <authorList>
            <person name="de Groot N.N."/>
        </authorList>
    </citation>
    <scope>NUCLEOTIDE SEQUENCE [LARGE SCALE GENOMIC DNA]</scope>
    <source>
        <strain evidence="5 6">DSM 3857</strain>
    </source>
</reference>
<dbReference type="OrthoDB" id="9806267at2"/>
<dbReference type="AlphaFoldDB" id="A0A1H8BIP9"/>